<gene>
    <name evidence="1" type="ORF">F3K97_05015</name>
</gene>
<evidence type="ECO:0000313" key="1">
    <source>
        <dbReference type="EMBL" id="QHB62692.1"/>
    </source>
</evidence>
<dbReference type="Proteomes" id="UP000464884">
    <property type="component" value="Chromosome"/>
</dbReference>
<dbReference type="RefSeq" id="WP_159140597.1">
    <property type="nucleotide sequence ID" value="NZ_CP047129.1"/>
</dbReference>
<organism evidence="1 2">
    <name type="scientific">Bifidobacterium adolescentis</name>
    <dbReference type="NCBI Taxonomy" id="1680"/>
    <lineage>
        <taxon>Bacteria</taxon>
        <taxon>Bacillati</taxon>
        <taxon>Actinomycetota</taxon>
        <taxon>Actinomycetes</taxon>
        <taxon>Bifidobacteriales</taxon>
        <taxon>Bifidobacteriaceae</taxon>
        <taxon>Bifidobacterium</taxon>
    </lineage>
</organism>
<dbReference type="EMBL" id="CP047129">
    <property type="protein sequence ID" value="QHB62692.1"/>
    <property type="molecule type" value="Genomic_DNA"/>
</dbReference>
<accession>A0A6I6QYE5</accession>
<name>A0A6I6QYE5_BIFAD</name>
<protein>
    <submittedName>
        <fullName evidence="1">Uncharacterized protein</fullName>
    </submittedName>
</protein>
<evidence type="ECO:0000313" key="2">
    <source>
        <dbReference type="Proteomes" id="UP000464884"/>
    </source>
</evidence>
<reference evidence="1 2" key="1">
    <citation type="submission" date="2019-12" db="EMBL/GenBank/DDBJ databases">
        <title>Draft Genome Sequence of Bifidobacterium adolescentis ZJ2.</title>
        <authorList>
            <person name="Jin Z."/>
        </authorList>
    </citation>
    <scope>NUCLEOTIDE SEQUENCE [LARGE SCALE GENOMIC DNA]</scope>
    <source>
        <strain evidence="1 2">ZJ2</strain>
    </source>
</reference>
<dbReference type="AlphaFoldDB" id="A0A6I6QYE5"/>
<sequence>MENETRRDMLETYAKALEGGLMPLDAAKVLAGRMEADKAFRDAVLLMAGCGGNVDWAMRFIAAPLAFEGEVKAMLVKTFKTGIDTGRLRRADMALAMMAFAAPTASQPLAVSAYLHWAIGDERWARRMVDAAFDRNQTNSLAHLVDAALVRSAHAAELV</sequence>
<proteinExistence type="predicted"/>